<comment type="caution">
    <text evidence="2">The sequence shown here is derived from an EMBL/GenBank/DDBJ whole genome shotgun (WGS) entry which is preliminary data.</text>
</comment>
<feature type="chain" id="PRO_5043416882" evidence="1">
    <location>
        <begin position="23"/>
        <end position="164"/>
    </location>
</feature>
<dbReference type="AlphaFoldDB" id="A0AAV5NRC5"/>
<keyword evidence="1" id="KW-0732">Signal</keyword>
<evidence type="ECO:0000313" key="3">
    <source>
        <dbReference type="Proteomes" id="UP001156690"/>
    </source>
</evidence>
<protein>
    <submittedName>
        <fullName evidence="2">Uncharacterized protein</fullName>
    </submittedName>
</protein>
<accession>A0AAV5NRC5</accession>
<keyword evidence="3" id="KW-1185">Reference proteome</keyword>
<dbReference type="PROSITE" id="PS51257">
    <property type="entry name" value="PROKAR_LIPOPROTEIN"/>
    <property type="match status" value="1"/>
</dbReference>
<reference evidence="3" key="1">
    <citation type="journal article" date="2019" name="Int. J. Syst. Evol. Microbiol.">
        <title>The Global Catalogue of Microorganisms (GCM) 10K type strain sequencing project: providing services to taxonomists for standard genome sequencing and annotation.</title>
        <authorList>
            <consortium name="The Broad Institute Genomics Platform"/>
            <consortium name="The Broad Institute Genome Sequencing Center for Infectious Disease"/>
            <person name="Wu L."/>
            <person name="Ma J."/>
        </authorList>
    </citation>
    <scope>NUCLEOTIDE SEQUENCE [LARGE SCALE GENOMIC DNA]</scope>
    <source>
        <strain evidence="3">NBRC 15640</strain>
    </source>
</reference>
<gene>
    <name evidence="2" type="ORF">GCM10007932_25250</name>
</gene>
<evidence type="ECO:0000313" key="2">
    <source>
        <dbReference type="EMBL" id="GLQ73165.1"/>
    </source>
</evidence>
<proteinExistence type="predicted"/>
<organism evidence="2 3">
    <name type="scientific">Vibrio penaeicida</name>
    <dbReference type="NCBI Taxonomy" id="104609"/>
    <lineage>
        <taxon>Bacteria</taxon>
        <taxon>Pseudomonadati</taxon>
        <taxon>Pseudomonadota</taxon>
        <taxon>Gammaproteobacteria</taxon>
        <taxon>Vibrionales</taxon>
        <taxon>Vibrionaceae</taxon>
        <taxon>Vibrio</taxon>
    </lineage>
</organism>
<dbReference type="Proteomes" id="UP001156690">
    <property type="component" value="Unassembled WGS sequence"/>
</dbReference>
<sequence length="164" mass="17780">MKLKKAVLLASSILCSCGLATAKEALKPAHYLTSANQVLSGKVVSENNTDIVYADITKADLKEENLKAYSPWDELYQCTEAGSLKNEAIIVSVGDKFHVMQACDALGFDLDIELSVVDAAILNGEASDLAKSASQIILVPTPSSDETYLYWNGNKFKLFVPMPF</sequence>
<dbReference type="EMBL" id="BSNX01000029">
    <property type="protein sequence ID" value="GLQ73165.1"/>
    <property type="molecule type" value="Genomic_DNA"/>
</dbReference>
<name>A0AAV5NRC5_9VIBR</name>
<dbReference type="RefSeq" id="WP_126608770.1">
    <property type="nucleotide sequence ID" value="NZ_AP025145.1"/>
</dbReference>
<feature type="signal peptide" evidence="1">
    <location>
        <begin position="1"/>
        <end position="22"/>
    </location>
</feature>
<evidence type="ECO:0000256" key="1">
    <source>
        <dbReference type="SAM" id="SignalP"/>
    </source>
</evidence>